<evidence type="ECO:0000313" key="1">
    <source>
        <dbReference type="EMBL" id="KAG5609699.1"/>
    </source>
</evidence>
<sequence>MIYDRGVVNETDIRVTEREGYNVLYHSLPKYWKNKLNETSIEIGDNEELWVYTVKIGVKWFLRTFVMKFEEVNESDLLVT</sequence>
<proteinExistence type="predicted"/>
<dbReference type="Proteomes" id="UP000824120">
    <property type="component" value="Chromosome 4"/>
</dbReference>
<comment type="caution">
    <text evidence="1">The sequence shown here is derived from an EMBL/GenBank/DDBJ whole genome shotgun (WGS) entry which is preliminary data.</text>
</comment>
<organism evidence="1 2">
    <name type="scientific">Solanum commersonii</name>
    <name type="common">Commerson's wild potato</name>
    <name type="synonym">Commerson's nightshade</name>
    <dbReference type="NCBI Taxonomy" id="4109"/>
    <lineage>
        <taxon>Eukaryota</taxon>
        <taxon>Viridiplantae</taxon>
        <taxon>Streptophyta</taxon>
        <taxon>Embryophyta</taxon>
        <taxon>Tracheophyta</taxon>
        <taxon>Spermatophyta</taxon>
        <taxon>Magnoliopsida</taxon>
        <taxon>eudicotyledons</taxon>
        <taxon>Gunneridae</taxon>
        <taxon>Pentapetalae</taxon>
        <taxon>asterids</taxon>
        <taxon>lamiids</taxon>
        <taxon>Solanales</taxon>
        <taxon>Solanaceae</taxon>
        <taxon>Solanoideae</taxon>
        <taxon>Solaneae</taxon>
        <taxon>Solanum</taxon>
    </lineage>
</organism>
<dbReference type="AlphaFoldDB" id="A0A9J5Z9L8"/>
<name>A0A9J5Z9L8_SOLCO</name>
<protein>
    <submittedName>
        <fullName evidence="1">Uncharacterized protein</fullName>
    </submittedName>
</protein>
<gene>
    <name evidence="1" type="ORF">H5410_020980</name>
</gene>
<dbReference type="EMBL" id="JACXVP010000004">
    <property type="protein sequence ID" value="KAG5609699.1"/>
    <property type="molecule type" value="Genomic_DNA"/>
</dbReference>
<accession>A0A9J5Z9L8</accession>
<keyword evidence="2" id="KW-1185">Reference proteome</keyword>
<evidence type="ECO:0000313" key="2">
    <source>
        <dbReference type="Proteomes" id="UP000824120"/>
    </source>
</evidence>
<reference evidence="1 2" key="1">
    <citation type="submission" date="2020-09" db="EMBL/GenBank/DDBJ databases">
        <title>De no assembly of potato wild relative species, Solanum commersonii.</title>
        <authorList>
            <person name="Cho K."/>
        </authorList>
    </citation>
    <scope>NUCLEOTIDE SEQUENCE [LARGE SCALE GENOMIC DNA]</scope>
    <source>
        <strain evidence="1">LZ3.2</strain>
        <tissue evidence="1">Leaf</tissue>
    </source>
</reference>